<feature type="chain" id="PRO_5043005164" evidence="1">
    <location>
        <begin position="23"/>
        <end position="143"/>
    </location>
</feature>
<evidence type="ECO:0000256" key="1">
    <source>
        <dbReference type="SAM" id="SignalP"/>
    </source>
</evidence>
<feature type="signal peptide" evidence="1">
    <location>
        <begin position="1"/>
        <end position="22"/>
    </location>
</feature>
<dbReference type="EMBL" id="JAKLMC020000014">
    <property type="protein sequence ID" value="KAK5952749.1"/>
    <property type="molecule type" value="Genomic_DNA"/>
</dbReference>
<keyword evidence="1" id="KW-0732">Signal</keyword>
<keyword evidence="3" id="KW-1185">Reference proteome</keyword>
<evidence type="ECO:0000313" key="2">
    <source>
        <dbReference type="EMBL" id="KAK5952749.1"/>
    </source>
</evidence>
<reference evidence="2 3" key="1">
    <citation type="submission" date="2022-12" db="EMBL/GenBank/DDBJ databases">
        <title>Genomic features and morphological characterization of a novel Knufia sp. strain isolated from spacecraft assembly facility.</title>
        <authorList>
            <person name="Teixeira M."/>
            <person name="Chander A.M."/>
            <person name="Stajich J.E."/>
            <person name="Venkateswaran K."/>
        </authorList>
    </citation>
    <scope>NUCLEOTIDE SEQUENCE [LARGE SCALE GENOMIC DNA]</scope>
    <source>
        <strain evidence="2 3">FJI-L2-BK-P2</strain>
    </source>
</reference>
<accession>A0AAN8ED37</accession>
<dbReference type="AlphaFoldDB" id="A0AAN8ED37"/>
<gene>
    <name evidence="2" type="ORF">OHC33_006342</name>
</gene>
<organism evidence="2 3">
    <name type="scientific">Knufia fluminis</name>
    <dbReference type="NCBI Taxonomy" id="191047"/>
    <lineage>
        <taxon>Eukaryota</taxon>
        <taxon>Fungi</taxon>
        <taxon>Dikarya</taxon>
        <taxon>Ascomycota</taxon>
        <taxon>Pezizomycotina</taxon>
        <taxon>Eurotiomycetes</taxon>
        <taxon>Chaetothyriomycetidae</taxon>
        <taxon>Chaetothyriales</taxon>
        <taxon>Trichomeriaceae</taxon>
        <taxon>Knufia</taxon>
    </lineage>
</organism>
<dbReference type="Proteomes" id="UP001316803">
    <property type="component" value="Unassembled WGS sequence"/>
</dbReference>
<evidence type="ECO:0000313" key="3">
    <source>
        <dbReference type="Proteomes" id="UP001316803"/>
    </source>
</evidence>
<protein>
    <submittedName>
        <fullName evidence="2">Uncharacterized protein</fullName>
    </submittedName>
</protein>
<sequence>MLLTLPRAASVLLASSLPSVVAEKMTILFDLWADENRGGAYKQIEVELGKCTPIPNPDILGDPGSSLQFPAGVVCANFQEKDCTTSADYTKMFTAYVDLKGQTTLWSPDWTYRAVICKFPQTTMETNPDRGTRAEVMKGFRHA</sequence>
<comment type="caution">
    <text evidence="2">The sequence shown here is derived from an EMBL/GenBank/DDBJ whole genome shotgun (WGS) entry which is preliminary data.</text>
</comment>
<name>A0AAN8ED37_9EURO</name>
<proteinExistence type="predicted"/>